<name>A0A3F2RG60_9STRA</name>
<dbReference type="Proteomes" id="UP000277300">
    <property type="component" value="Unassembled WGS sequence"/>
</dbReference>
<evidence type="ECO:0000313" key="14">
    <source>
        <dbReference type="EMBL" id="RLN59871.1"/>
    </source>
</evidence>
<keyword evidence="4" id="KW-0963">Cytoplasm</keyword>
<keyword evidence="18" id="KW-1185">Reference proteome</keyword>
<dbReference type="InterPro" id="IPR019367">
    <property type="entry name" value="PDZ-binding_CRIPT"/>
</dbReference>
<evidence type="ECO:0000256" key="4">
    <source>
        <dbReference type="ARBA" id="ARBA00022490"/>
    </source>
</evidence>
<dbReference type="GO" id="GO:0005737">
    <property type="term" value="C:cytoplasm"/>
    <property type="evidence" value="ECO:0007669"/>
    <property type="project" value="UniProtKB-SubCell"/>
</dbReference>
<reference evidence="10" key="1">
    <citation type="journal article" date="2015" name="Genom Data">
        <title>Genome sequences of six Phytophthora species associated with forests in New Zealand.</title>
        <authorList>
            <person name="Studholme D.J."/>
            <person name="McDougal R.L."/>
            <person name="Sambles C."/>
            <person name="Hansen E."/>
            <person name="Hardy G."/>
            <person name="Grant M."/>
            <person name="Ganley R.J."/>
            <person name="Williams N.M."/>
        </authorList>
    </citation>
    <scope>NUCLEOTIDE SEQUENCE</scope>
    <source>
        <strain evidence="11">NZFS 2646</strain>
        <strain evidence="10">NZFS 3630</strain>
    </source>
</reference>
<comment type="subcellular location">
    <subcellularLocation>
        <location evidence="1">Cytoplasm</location>
    </subcellularLocation>
</comment>
<dbReference type="GO" id="GO:0005681">
    <property type="term" value="C:spliceosomal complex"/>
    <property type="evidence" value="ECO:0007669"/>
    <property type="project" value="UniProtKB-KW"/>
</dbReference>
<evidence type="ECO:0000313" key="16">
    <source>
        <dbReference type="Proteomes" id="UP000277300"/>
    </source>
</evidence>
<gene>
    <name evidence="12" type="ORF">BBI17_005045</name>
    <name evidence="14" type="ORF">BBJ29_006722</name>
    <name evidence="15" type="ORF">BBO99_00004579</name>
    <name evidence="13" type="ORF">BBP00_00008171</name>
    <name evidence="11" type="ORF">JM16_004611</name>
    <name evidence="10" type="ORF">JM18_006129</name>
</gene>
<evidence type="ECO:0000256" key="3">
    <source>
        <dbReference type="ARBA" id="ARBA00018615"/>
    </source>
</evidence>
<keyword evidence="5" id="KW-0507">mRNA processing</keyword>
<keyword evidence="7" id="KW-0508">mRNA splicing</keyword>
<feature type="region of interest" description="Disordered" evidence="9">
    <location>
        <begin position="24"/>
        <end position="46"/>
    </location>
</feature>
<dbReference type="GO" id="GO:0006397">
    <property type="term" value="P:mRNA processing"/>
    <property type="evidence" value="ECO:0007669"/>
    <property type="project" value="UniProtKB-KW"/>
</dbReference>
<evidence type="ECO:0000256" key="2">
    <source>
        <dbReference type="ARBA" id="ARBA00009021"/>
    </source>
</evidence>
<dbReference type="GO" id="GO:0008380">
    <property type="term" value="P:RNA splicing"/>
    <property type="evidence" value="ECO:0007669"/>
    <property type="project" value="UniProtKB-KW"/>
</dbReference>
<evidence type="ECO:0000313" key="17">
    <source>
        <dbReference type="Proteomes" id="UP000284657"/>
    </source>
</evidence>
<dbReference type="AlphaFoldDB" id="A0A3F2RG60"/>
<reference evidence="10" key="3">
    <citation type="submission" date="2020-06" db="EMBL/GenBank/DDBJ databases">
        <authorList>
            <person name="Studholme D.J."/>
        </authorList>
    </citation>
    <scope>NUCLEOTIDE SEQUENCE</scope>
    <source>
        <strain evidence="11">NZFS 2646</strain>
        <strain evidence="10">NZFS 3630</strain>
    </source>
</reference>
<dbReference type="EMBL" id="MBDN02000113">
    <property type="protein sequence ID" value="RLN80327.1"/>
    <property type="molecule type" value="Genomic_DNA"/>
</dbReference>
<evidence type="ECO:0000256" key="9">
    <source>
        <dbReference type="SAM" id="MobiDB-lite"/>
    </source>
</evidence>
<evidence type="ECO:0000313" key="12">
    <source>
        <dbReference type="EMBL" id="RLN44778.1"/>
    </source>
</evidence>
<dbReference type="Proteomes" id="UP000792063">
    <property type="component" value="Unassembled WGS sequence"/>
</dbReference>
<comment type="similarity">
    <text evidence="2">Belongs to the CRIPT family.</text>
</comment>
<dbReference type="GO" id="GO:0031122">
    <property type="term" value="P:cytoplasmic microtubule organization"/>
    <property type="evidence" value="ECO:0007669"/>
    <property type="project" value="TreeGrafter"/>
</dbReference>
<evidence type="ECO:0000256" key="6">
    <source>
        <dbReference type="ARBA" id="ARBA00022728"/>
    </source>
</evidence>
<dbReference type="PANTHER" id="PTHR11805">
    <property type="entry name" value="CYSTEINE-RICH PDZ-BINDING PROTEIN"/>
    <property type="match status" value="1"/>
</dbReference>
<evidence type="ECO:0000313" key="15">
    <source>
        <dbReference type="EMBL" id="RLN80327.1"/>
    </source>
</evidence>
<sequence length="99" mass="10950">MVCSKCEEKLSKLVVPDKWKDGARNVTGGKDGGRAVGNDRSLTKKSRSTRFSPVVRKCRLCKSSTAPKAYYCNQCAYKKGICSMCGKKVLNTKEFKMSS</sequence>
<organism evidence="13 16">
    <name type="scientific">Phytophthora kernoviae</name>
    <dbReference type="NCBI Taxonomy" id="325452"/>
    <lineage>
        <taxon>Eukaryota</taxon>
        <taxon>Sar</taxon>
        <taxon>Stramenopiles</taxon>
        <taxon>Oomycota</taxon>
        <taxon>Peronosporomycetes</taxon>
        <taxon>Peronosporales</taxon>
        <taxon>Peronosporaceae</taxon>
        <taxon>Phytophthora</taxon>
    </lineage>
</organism>
<evidence type="ECO:0000256" key="1">
    <source>
        <dbReference type="ARBA" id="ARBA00004496"/>
    </source>
</evidence>
<dbReference type="Proteomes" id="UP000285883">
    <property type="component" value="Unassembled WGS sequence"/>
</dbReference>
<dbReference type="Proteomes" id="UP000285624">
    <property type="component" value="Unassembled WGS sequence"/>
</dbReference>
<dbReference type="STRING" id="325452.A0A3F2RG60"/>
<protein>
    <recommendedName>
        <fullName evidence="3">Cysteine-rich PDZ-binding protein</fullName>
    </recommendedName>
    <alternativeName>
        <fullName evidence="8">Cysteine-rich interactor of PDZ three</fullName>
    </alternativeName>
</protein>
<proteinExistence type="inferred from homology"/>
<evidence type="ECO:0000256" key="8">
    <source>
        <dbReference type="ARBA" id="ARBA00032518"/>
    </source>
</evidence>
<dbReference type="EMBL" id="JPWU03000211">
    <property type="protein sequence ID" value="KAG2522467.1"/>
    <property type="molecule type" value="Genomic_DNA"/>
</dbReference>
<dbReference type="PANTHER" id="PTHR11805:SF1">
    <property type="entry name" value="CYSTEINE-RICH PDZ-BINDING PROTEIN"/>
    <property type="match status" value="1"/>
</dbReference>
<evidence type="ECO:0000313" key="11">
    <source>
        <dbReference type="EMBL" id="KAG2524927.1"/>
    </source>
</evidence>
<comment type="caution">
    <text evidence="13">The sequence shown here is derived from an EMBL/GenBank/DDBJ whole genome shotgun (WGS) entry which is preliminary data.</text>
</comment>
<evidence type="ECO:0000313" key="10">
    <source>
        <dbReference type="EMBL" id="KAG2522467.1"/>
    </source>
</evidence>
<dbReference type="Proteomes" id="UP000284657">
    <property type="component" value="Unassembled WGS sequence"/>
</dbReference>
<evidence type="ECO:0000256" key="7">
    <source>
        <dbReference type="ARBA" id="ARBA00023187"/>
    </source>
</evidence>
<evidence type="ECO:0000313" key="13">
    <source>
        <dbReference type="EMBL" id="RLN56100.1"/>
    </source>
</evidence>
<dbReference type="EMBL" id="MBAD02001014">
    <property type="protein sequence ID" value="RLN59871.1"/>
    <property type="molecule type" value="Genomic_DNA"/>
</dbReference>
<reference evidence="16 17" key="2">
    <citation type="submission" date="2018-07" db="EMBL/GenBank/DDBJ databases">
        <title>Genome sequencing of oomycete isolates from Chile give support for New Zealand origin for Phytophthora kernoviae and make available the first Nothophytophthora sp. genome.</title>
        <authorList>
            <person name="Studholme D.J."/>
            <person name="Sanfuentes E."/>
            <person name="Panda P."/>
            <person name="Hill R."/>
            <person name="Sambles C."/>
            <person name="Grant M."/>
            <person name="Williams N.M."/>
            <person name="Mcdougal R.L."/>
        </authorList>
    </citation>
    <scope>NUCLEOTIDE SEQUENCE [LARGE SCALE GENOMIC DNA]</scope>
    <source>
        <strain evidence="12">Chile2</strain>
        <strain evidence="15">Chile4</strain>
        <strain evidence="13">Chile6</strain>
        <strain evidence="14">Chile7</strain>
    </source>
</reference>
<dbReference type="Pfam" id="PF10235">
    <property type="entry name" value="Cript"/>
    <property type="match status" value="1"/>
</dbReference>
<dbReference type="EMBL" id="MBDO02000387">
    <property type="protein sequence ID" value="RLN56100.1"/>
    <property type="molecule type" value="Genomic_DNA"/>
</dbReference>
<dbReference type="GO" id="GO:0030165">
    <property type="term" value="F:PDZ domain binding"/>
    <property type="evidence" value="ECO:0007669"/>
    <property type="project" value="TreeGrafter"/>
</dbReference>
<accession>A0A3F2RG60</accession>
<dbReference type="GO" id="GO:0008017">
    <property type="term" value="F:microtubule binding"/>
    <property type="evidence" value="ECO:0007669"/>
    <property type="project" value="TreeGrafter"/>
</dbReference>
<evidence type="ECO:0000256" key="5">
    <source>
        <dbReference type="ARBA" id="ARBA00022664"/>
    </source>
</evidence>
<keyword evidence="6" id="KW-0747">Spliceosome</keyword>
<dbReference type="EMBL" id="JPWV03000103">
    <property type="protein sequence ID" value="KAG2524927.1"/>
    <property type="molecule type" value="Genomic_DNA"/>
</dbReference>
<dbReference type="EMBL" id="MAYM02000256">
    <property type="protein sequence ID" value="RLN44778.1"/>
    <property type="molecule type" value="Genomic_DNA"/>
</dbReference>
<dbReference type="OrthoDB" id="147332at2759"/>
<dbReference type="Proteomes" id="UP000785171">
    <property type="component" value="Unassembled WGS sequence"/>
</dbReference>
<evidence type="ECO:0000313" key="18">
    <source>
        <dbReference type="Proteomes" id="UP000285624"/>
    </source>
</evidence>